<feature type="site" description="Lowers pKa of active site Tyr" evidence="5">
    <location>
        <position position="79"/>
    </location>
</feature>
<evidence type="ECO:0000313" key="7">
    <source>
        <dbReference type="EMBL" id="KAF2236608.1"/>
    </source>
</evidence>
<dbReference type="EMBL" id="ML991784">
    <property type="protein sequence ID" value="KAF2236608.1"/>
    <property type="molecule type" value="Genomic_DNA"/>
</dbReference>
<dbReference type="Pfam" id="PF00248">
    <property type="entry name" value="Aldo_ket_red"/>
    <property type="match status" value="1"/>
</dbReference>
<dbReference type="PROSITE" id="PS00063">
    <property type="entry name" value="ALDOKETO_REDUCTASE_3"/>
    <property type="match status" value="1"/>
</dbReference>
<keyword evidence="8" id="KW-1185">Reference proteome</keyword>
<evidence type="ECO:0000259" key="6">
    <source>
        <dbReference type="Pfam" id="PF00248"/>
    </source>
</evidence>
<dbReference type="Proteomes" id="UP000800092">
    <property type="component" value="Unassembled WGS sequence"/>
</dbReference>
<evidence type="ECO:0000256" key="5">
    <source>
        <dbReference type="PIRSR" id="PIRSR000097-3"/>
    </source>
</evidence>
<proteinExistence type="inferred from homology"/>
<protein>
    <submittedName>
        <fullName evidence="7">Aldo/keto reductase</fullName>
    </submittedName>
</protein>
<reference evidence="7" key="1">
    <citation type="journal article" date="2020" name="Stud. Mycol.">
        <title>101 Dothideomycetes genomes: a test case for predicting lifestyles and emergence of pathogens.</title>
        <authorList>
            <person name="Haridas S."/>
            <person name="Albert R."/>
            <person name="Binder M."/>
            <person name="Bloem J."/>
            <person name="Labutti K."/>
            <person name="Salamov A."/>
            <person name="Andreopoulos B."/>
            <person name="Baker S."/>
            <person name="Barry K."/>
            <person name="Bills G."/>
            <person name="Bluhm B."/>
            <person name="Cannon C."/>
            <person name="Castanera R."/>
            <person name="Culley D."/>
            <person name="Daum C."/>
            <person name="Ezra D."/>
            <person name="Gonzalez J."/>
            <person name="Henrissat B."/>
            <person name="Kuo A."/>
            <person name="Liang C."/>
            <person name="Lipzen A."/>
            <person name="Lutzoni F."/>
            <person name="Magnuson J."/>
            <person name="Mondo S."/>
            <person name="Nolan M."/>
            <person name="Ohm R."/>
            <person name="Pangilinan J."/>
            <person name="Park H.-J."/>
            <person name="Ramirez L."/>
            <person name="Alfaro M."/>
            <person name="Sun H."/>
            <person name="Tritt A."/>
            <person name="Yoshinaga Y."/>
            <person name="Zwiers L.-H."/>
            <person name="Turgeon B."/>
            <person name="Goodwin S."/>
            <person name="Spatafora J."/>
            <person name="Crous P."/>
            <person name="Grigoriev I."/>
        </authorList>
    </citation>
    <scope>NUCLEOTIDE SEQUENCE</scope>
    <source>
        <strain evidence="7">Tuck. ex Michener</strain>
    </source>
</reference>
<dbReference type="PROSITE" id="PS00798">
    <property type="entry name" value="ALDOKETO_REDUCTASE_1"/>
    <property type="match status" value="1"/>
</dbReference>
<sequence length="315" mass="34814">MADTVYTLNTGAQIPALGLGTWQSDPGQVKAAVSHAIQKGYRHIDCAYVYDNEDEVGQGIKDGLEKSGIKREDLFVTTKLWCTYHSRVEENLDKSLKSLGLEYVDLYLMHWPVPMNPKGNNEKFPKLPDGSRDLDESWSHLQTWRELEKLPTTGKVRAIGVSNYSVKYLEQLLSVASVTPAANQIENHPYLPQQEIVDFCKSKGILVEAYSPLGSTGSPLFQEQGVQEVAAKHKVTAGAVLLSYHIARGLVVLAKSVTPSRIEENRNVIKLDSTDVAALDKISNSKGITRYVYPAFGVNVGFPDKPDGKILKQTL</sequence>
<dbReference type="SUPFAM" id="SSF51430">
    <property type="entry name" value="NAD(P)-linked oxidoreductase"/>
    <property type="match status" value="1"/>
</dbReference>
<dbReference type="OrthoDB" id="416253at2759"/>
<feature type="domain" description="NADP-dependent oxidoreductase" evidence="6">
    <location>
        <begin position="17"/>
        <end position="283"/>
    </location>
</feature>
<dbReference type="PROSITE" id="PS00062">
    <property type="entry name" value="ALDOKETO_REDUCTASE_2"/>
    <property type="match status" value="1"/>
</dbReference>
<dbReference type="FunFam" id="3.20.20.100:FF:000007">
    <property type="entry name" value="NAD(P)H-dependent D-xylose reductase xyl1"/>
    <property type="match status" value="1"/>
</dbReference>
<gene>
    <name evidence="7" type="ORF">EV356DRAFT_512823</name>
</gene>
<comment type="similarity">
    <text evidence="1">Belongs to the aldo/keto reductase family.</text>
</comment>
<dbReference type="Gene3D" id="3.20.20.100">
    <property type="entry name" value="NADP-dependent oxidoreductase domain"/>
    <property type="match status" value="1"/>
</dbReference>
<evidence type="ECO:0000256" key="3">
    <source>
        <dbReference type="PIRSR" id="PIRSR000097-1"/>
    </source>
</evidence>
<evidence type="ECO:0000256" key="4">
    <source>
        <dbReference type="PIRSR" id="PIRSR000097-2"/>
    </source>
</evidence>
<organism evidence="7 8">
    <name type="scientific">Viridothelium virens</name>
    <name type="common">Speckled blister lichen</name>
    <name type="synonym">Trypethelium virens</name>
    <dbReference type="NCBI Taxonomy" id="1048519"/>
    <lineage>
        <taxon>Eukaryota</taxon>
        <taxon>Fungi</taxon>
        <taxon>Dikarya</taxon>
        <taxon>Ascomycota</taxon>
        <taxon>Pezizomycotina</taxon>
        <taxon>Dothideomycetes</taxon>
        <taxon>Dothideomycetes incertae sedis</taxon>
        <taxon>Trypetheliales</taxon>
        <taxon>Trypetheliaceae</taxon>
        <taxon>Viridothelium</taxon>
    </lineage>
</organism>
<dbReference type="InterPro" id="IPR036812">
    <property type="entry name" value="NAD(P)_OxRdtase_dom_sf"/>
</dbReference>
<dbReference type="PRINTS" id="PR00069">
    <property type="entry name" value="ALDKETRDTASE"/>
</dbReference>
<dbReference type="GO" id="GO:0016491">
    <property type="term" value="F:oxidoreductase activity"/>
    <property type="evidence" value="ECO:0007669"/>
    <property type="project" value="UniProtKB-KW"/>
</dbReference>
<evidence type="ECO:0000313" key="8">
    <source>
        <dbReference type="Proteomes" id="UP000800092"/>
    </source>
</evidence>
<evidence type="ECO:0000256" key="2">
    <source>
        <dbReference type="ARBA" id="ARBA00023002"/>
    </source>
</evidence>
<dbReference type="InterPro" id="IPR018170">
    <property type="entry name" value="Aldo/ket_reductase_CS"/>
</dbReference>
<dbReference type="InterPro" id="IPR023210">
    <property type="entry name" value="NADP_OxRdtase_dom"/>
</dbReference>
<dbReference type="PANTHER" id="PTHR11732">
    <property type="entry name" value="ALDO/KETO REDUCTASE"/>
    <property type="match status" value="1"/>
</dbReference>
<dbReference type="PIRSF" id="PIRSF000097">
    <property type="entry name" value="AKR"/>
    <property type="match status" value="1"/>
</dbReference>
<keyword evidence="2" id="KW-0560">Oxidoreductase</keyword>
<evidence type="ECO:0000256" key="1">
    <source>
        <dbReference type="ARBA" id="ARBA00007905"/>
    </source>
</evidence>
<feature type="binding site" evidence="4">
    <location>
        <position position="110"/>
    </location>
    <ligand>
        <name>substrate</name>
    </ligand>
</feature>
<feature type="active site" description="Proton donor" evidence="3">
    <location>
        <position position="50"/>
    </location>
</feature>
<dbReference type="InterPro" id="IPR020471">
    <property type="entry name" value="AKR"/>
</dbReference>
<name>A0A6A6HFJ7_VIRVR</name>
<dbReference type="AlphaFoldDB" id="A0A6A6HFJ7"/>
<accession>A0A6A6HFJ7</accession>